<dbReference type="VEuPathDB" id="VectorBase:AALC636_032298"/>
<dbReference type="Proteomes" id="UP000069940">
    <property type="component" value="Unassembled WGS sequence"/>
</dbReference>
<evidence type="ECO:0000313" key="2">
    <source>
        <dbReference type="EMBL" id="JAC07453.1"/>
    </source>
</evidence>
<organism evidence="2">
    <name type="scientific">Aedes albopictus</name>
    <name type="common">Asian tiger mosquito</name>
    <name type="synonym">Stegomyia albopicta</name>
    <dbReference type="NCBI Taxonomy" id="7160"/>
    <lineage>
        <taxon>Eukaryota</taxon>
        <taxon>Metazoa</taxon>
        <taxon>Ecdysozoa</taxon>
        <taxon>Arthropoda</taxon>
        <taxon>Hexapoda</taxon>
        <taxon>Insecta</taxon>
        <taxon>Pterygota</taxon>
        <taxon>Neoptera</taxon>
        <taxon>Endopterygota</taxon>
        <taxon>Diptera</taxon>
        <taxon>Nematocera</taxon>
        <taxon>Culicoidea</taxon>
        <taxon>Culicidae</taxon>
        <taxon>Culicinae</taxon>
        <taxon>Aedini</taxon>
        <taxon>Aedes</taxon>
        <taxon>Stegomyia</taxon>
    </lineage>
</organism>
<reference evidence="3" key="3">
    <citation type="submission" date="2025-05" db="UniProtKB">
        <authorList>
            <consortium name="EnsemblMetazoa"/>
        </authorList>
    </citation>
    <scope>IDENTIFICATION</scope>
    <source>
        <strain evidence="3">Foshan</strain>
    </source>
</reference>
<keyword evidence="1" id="KW-0175">Coiled coil</keyword>
<dbReference type="GO" id="GO:0036064">
    <property type="term" value="C:ciliary basal body"/>
    <property type="evidence" value="ECO:0007669"/>
    <property type="project" value="TreeGrafter"/>
</dbReference>
<dbReference type="OrthoDB" id="295355at2759"/>
<dbReference type="PANTHER" id="PTHR28661">
    <property type="entry name" value="SJOEGREN SYNDROME NUCLEAR AUTOANTIGEN 1"/>
    <property type="match status" value="1"/>
</dbReference>
<name>A0A023EDF7_AEDAL</name>
<dbReference type="PANTHER" id="PTHR28661:SF1">
    <property type="entry name" value="MICROTUBULE NUCLEATION FACTOR SSNA1"/>
    <property type="match status" value="1"/>
</dbReference>
<protein>
    <submittedName>
        <fullName evidence="2 3">Uncharacterized protein</fullName>
    </submittedName>
</protein>
<proteinExistence type="evidence at transcript level"/>
<dbReference type="VEuPathDB" id="VectorBase:AALFPA_059600"/>
<dbReference type="GO" id="GO:0005813">
    <property type="term" value="C:centrosome"/>
    <property type="evidence" value="ECO:0007669"/>
    <property type="project" value="TreeGrafter"/>
</dbReference>
<dbReference type="VEuPathDB" id="VectorBase:AALF027130"/>
<dbReference type="EnsemblMetazoa" id="AALFPA23_006606.R8632">
    <property type="protein sequence ID" value="AALFPA23_006606.P8632"/>
    <property type="gene ID" value="AALFPA23_006606"/>
</dbReference>
<evidence type="ECO:0000313" key="3">
    <source>
        <dbReference type="EnsemblMetazoa" id="AALFPA23_006606.P8632"/>
    </source>
</evidence>
<dbReference type="AlphaFoldDB" id="A0A023EDF7"/>
<reference evidence="4" key="2">
    <citation type="journal article" date="2015" name="Proc. Natl. Acad. Sci. U.S.A.">
        <title>Genome sequence of the Asian Tiger mosquito, Aedes albopictus, reveals insights into its biology, genetics, and evolution.</title>
        <authorList>
            <person name="Chen X.G."/>
            <person name="Jiang X."/>
            <person name="Gu J."/>
            <person name="Xu M."/>
            <person name="Wu Y."/>
            <person name="Deng Y."/>
            <person name="Zhang C."/>
            <person name="Bonizzoni M."/>
            <person name="Dermauw W."/>
            <person name="Vontas J."/>
            <person name="Armbruster P."/>
            <person name="Huang X."/>
            <person name="Yang Y."/>
            <person name="Zhang H."/>
            <person name="He W."/>
            <person name="Peng H."/>
            <person name="Liu Y."/>
            <person name="Wu K."/>
            <person name="Chen J."/>
            <person name="Lirakis M."/>
            <person name="Topalis P."/>
            <person name="Van Leeuwen T."/>
            <person name="Hall A.B."/>
            <person name="Jiang X."/>
            <person name="Thorpe C."/>
            <person name="Mueller R.L."/>
            <person name="Sun C."/>
            <person name="Waterhouse R.M."/>
            <person name="Yan G."/>
            <person name="Tu Z.J."/>
            <person name="Fang X."/>
            <person name="James A.A."/>
        </authorList>
    </citation>
    <scope>NUCLEOTIDE SEQUENCE [LARGE SCALE GENOMIC DNA]</scope>
    <source>
        <strain evidence="4">Foshan</strain>
    </source>
</reference>
<reference evidence="2" key="1">
    <citation type="journal article" date="2014" name="PLoS Negl. Trop. Dis.">
        <title>Identification and characterization of seminal fluid proteins in the Asian tiger mosquito, Aedes albopictus.</title>
        <authorList>
            <person name="Boes K.E."/>
            <person name="Ribeiro J.M."/>
            <person name="Wong A."/>
            <person name="Harrington L.C."/>
            <person name="Wolfner M.F."/>
            <person name="Sirot L.K."/>
        </authorList>
    </citation>
    <scope>NUCLEOTIDE SEQUENCE</scope>
    <source>
        <tissue evidence="2">Reproductive organs</tissue>
    </source>
</reference>
<dbReference type="STRING" id="7160.A0A023EDF7"/>
<dbReference type="InterPro" id="IPR033362">
    <property type="entry name" value="SSNA1_fam"/>
</dbReference>
<accession>A0A023EDF7</accession>
<evidence type="ECO:0000313" key="4">
    <source>
        <dbReference type="Proteomes" id="UP000069940"/>
    </source>
</evidence>
<evidence type="ECO:0000256" key="1">
    <source>
        <dbReference type="SAM" id="Coils"/>
    </source>
</evidence>
<dbReference type="Gene3D" id="1.20.5.1700">
    <property type="match status" value="1"/>
</dbReference>
<dbReference type="OMA" id="YIEDLCM"/>
<keyword evidence="4" id="KW-1185">Reference proteome</keyword>
<sequence>MFEAAARLQAHNQEMVKCISQLRTQRQKLADRVATQEQEKALVEQEIRKLRQQLNALDESLEQNRRKLEEQDTKLTETETGYNKLVDTMHVLLMSVKKDEKDFGCPARSTAAKKEATS</sequence>
<feature type="coiled-coil region" evidence="1">
    <location>
        <begin position="19"/>
        <end position="78"/>
    </location>
</feature>
<dbReference type="EMBL" id="GAPW01006145">
    <property type="protein sequence ID" value="JAC07453.1"/>
    <property type="molecule type" value="mRNA"/>
</dbReference>